<organism evidence="1">
    <name type="scientific">Rhipicephalus zambeziensis</name>
    <dbReference type="NCBI Taxonomy" id="60191"/>
    <lineage>
        <taxon>Eukaryota</taxon>
        <taxon>Metazoa</taxon>
        <taxon>Ecdysozoa</taxon>
        <taxon>Arthropoda</taxon>
        <taxon>Chelicerata</taxon>
        <taxon>Arachnida</taxon>
        <taxon>Acari</taxon>
        <taxon>Parasitiformes</taxon>
        <taxon>Ixodida</taxon>
        <taxon>Ixodoidea</taxon>
        <taxon>Ixodidae</taxon>
        <taxon>Rhipicephalinae</taxon>
        <taxon>Rhipicephalus</taxon>
        <taxon>Rhipicephalus</taxon>
    </lineage>
</organism>
<accession>A0A224YGX3</accession>
<name>A0A224YGX3_9ACAR</name>
<dbReference type="EMBL" id="GFPF01002317">
    <property type="protein sequence ID" value="MAA13463.1"/>
    <property type="molecule type" value="Transcribed_RNA"/>
</dbReference>
<evidence type="ECO:0000313" key="1">
    <source>
        <dbReference type="EMBL" id="MAA13463.1"/>
    </source>
</evidence>
<dbReference type="AlphaFoldDB" id="A0A224YGX3"/>
<protein>
    <submittedName>
        <fullName evidence="1">Uncharacterized protein</fullName>
    </submittedName>
</protein>
<sequence>MFTCLCDHWYHSIALCLFSIIRVSQKTYICWNTEMQRASALQFLGLLHVTFSRFHSFSCSHPIDPSDNVGGAPRPWWKESKLGDSMQKALTRQPFVKPSLSPFLSKIDPTCDLAQQARPSVLVTR</sequence>
<reference evidence="1" key="1">
    <citation type="journal article" date="2017" name="Parasit. Vectors">
        <title>Sialotranscriptomics of Rhipicephalus zambeziensis reveals intricate expression profiles of secretory proteins and suggests tight temporal transcriptional regulation during blood-feeding.</title>
        <authorList>
            <person name="de Castro M.H."/>
            <person name="de Klerk D."/>
            <person name="Pienaar R."/>
            <person name="Rees D.J.G."/>
            <person name="Mans B.J."/>
        </authorList>
    </citation>
    <scope>NUCLEOTIDE SEQUENCE</scope>
    <source>
        <tissue evidence="1">Salivary glands</tissue>
    </source>
</reference>
<proteinExistence type="predicted"/>